<feature type="signal peptide" evidence="1">
    <location>
        <begin position="1"/>
        <end position="27"/>
    </location>
</feature>
<evidence type="ECO:0000313" key="2">
    <source>
        <dbReference type="EMBL" id="PFC71063.1"/>
    </source>
</evidence>
<evidence type="ECO:0000256" key="1">
    <source>
        <dbReference type="SAM" id="SignalP"/>
    </source>
</evidence>
<dbReference type="InterPro" id="IPR038682">
    <property type="entry name" value="YrpD-like_sf"/>
</dbReference>
<organism evidence="2 3">
    <name type="scientific">Bacillus cereus</name>
    <dbReference type="NCBI Taxonomy" id="1396"/>
    <lineage>
        <taxon>Bacteria</taxon>
        <taxon>Bacillati</taxon>
        <taxon>Bacillota</taxon>
        <taxon>Bacilli</taxon>
        <taxon>Bacillales</taxon>
        <taxon>Bacillaceae</taxon>
        <taxon>Bacillus</taxon>
        <taxon>Bacillus cereus group</taxon>
    </lineage>
</organism>
<dbReference type="RefSeq" id="WP_098198337.1">
    <property type="nucleotide sequence ID" value="NZ_NTQT01000029.1"/>
</dbReference>
<dbReference type="InterPro" id="IPR029143">
    <property type="entry name" value="YrpD"/>
</dbReference>
<sequence length="353" mass="38662">MKKIKKLAGITLAASVGFGGFTTYVSAEEMDKSVTPMYSKFSNVKISYINANALEVDVNKALQKARAATEKVKKDDVKKIKEDNIDHVVNYTLIDGEQTYFYEESSFNGESITVYPTKTEKNNTTLSSTTSNNLMLPAIKGGIGGKAVIPGGGSYLNTTVRTGTIQQTEAKNESLAYIYTGFSGISPNNKSIEADMGLQYSNDSKIWKPAFLYYYDDVQYKINTYKNNDDRVSYQNGFIPGTDVNMTIYPNTNGNAQLTVSGYAKYSDKVGNGTNTYLTSILEAVGKPAKRVDNWKTLVTIANKNAASAEGKAYGKFKNINVNGNTVYPKLDSKDNATTVDILGNNVEIRISK</sequence>
<dbReference type="Pfam" id="PF15493">
    <property type="entry name" value="YrpD"/>
    <property type="match status" value="1"/>
</dbReference>
<gene>
    <name evidence="2" type="ORF">CN290_23550</name>
</gene>
<dbReference type="EMBL" id="NTQT01000029">
    <property type="protein sequence ID" value="PFC71063.1"/>
    <property type="molecule type" value="Genomic_DNA"/>
</dbReference>
<protein>
    <recommendedName>
        <fullName evidence="4">Beta-channel forming cytolysin</fullName>
    </recommendedName>
</protein>
<evidence type="ECO:0008006" key="4">
    <source>
        <dbReference type="Google" id="ProtNLM"/>
    </source>
</evidence>
<reference evidence="2 3" key="1">
    <citation type="submission" date="2017-09" db="EMBL/GenBank/DDBJ databases">
        <title>Large-scale bioinformatics analysis of Bacillus genomes uncovers conserved roles of natural products in bacterial physiology.</title>
        <authorList>
            <consortium name="Agbiome Team Llc"/>
            <person name="Bleich R.M."/>
            <person name="Grubbs K.J."/>
            <person name="Santa Maria K.C."/>
            <person name="Allen S.E."/>
            <person name="Farag S."/>
            <person name="Shank E.A."/>
            <person name="Bowers A."/>
        </authorList>
    </citation>
    <scope>NUCLEOTIDE SEQUENCE [LARGE SCALE GENOMIC DNA]</scope>
    <source>
        <strain evidence="2 3">AFS025165</strain>
    </source>
</reference>
<dbReference type="AlphaFoldDB" id="A0A2C1YJE3"/>
<accession>A0A2C1YJE3</accession>
<dbReference type="Gene3D" id="2.60.120.1270">
    <property type="match status" value="1"/>
</dbReference>
<comment type="caution">
    <text evidence="2">The sequence shown here is derived from an EMBL/GenBank/DDBJ whole genome shotgun (WGS) entry which is preliminary data.</text>
</comment>
<dbReference type="Proteomes" id="UP000220226">
    <property type="component" value="Unassembled WGS sequence"/>
</dbReference>
<name>A0A2C1YJE3_BACCE</name>
<feature type="chain" id="PRO_5013152023" description="Beta-channel forming cytolysin" evidence="1">
    <location>
        <begin position="28"/>
        <end position="353"/>
    </location>
</feature>
<proteinExistence type="predicted"/>
<keyword evidence="1" id="KW-0732">Signal</keyword>
<evidence type="ECO:0000313" key="3">
    <source>
        <dbReference type="Proteomes" id="UP000220226"/>
    </source>
</evidence>